<dbReference type="SUPFAM" id="SSF56112">
    <property type="entry name" value="Protein kinase-like (PK-like)"/>
    <property type="match status" value="1"/>
</dbReference>
<dbReference type="InParanoid" id="A0A0V0QJP2"/>
<feature type="compositionally biased region" description="Polar residues" evidence="1">
    <location>
        <begin position="460"/>
        <end position="470"/>
    </location>
</feature>
<sequence length="906" mass="104010">MISYSVTFFIIQIIHIAFQFTIEDANVLTTTKNFQVDTVSININHDHKEISIQKFNENQFTVVYKNSYRCTQFIGTNAVDGDLTILPYDQDTVIGEFYSQCTFSDNIDKFNMQLYKGTNTYDYEARKFQTDYTKTYNGNMDTYYYYIQSAQYGDVSCLFIEDSIFIMGRNDQNIAQPDPLDLVYQLTSLLYTTAPQGSSYSNSVYNLIDTSLDINCSSTPIFVNLSTTLYLGCSGNFNDGSGKYGLSFQEVDLNGAYNGMLIETEQYIKFPIGKPISDTVMAFAYNYGPDDTDLSLKFIQYDVKNQKQICTAEFPGIYSTDIDIIDDLIVLSGVSYVKDNTGDLYIIIIRNNNDCQHRVMKIKSDVFYQTGIVTSKINDLRYAGIIIQNSANQIEYVEVEVVDVPDEEQEQEQETESFFEQYKEYIIIGGAAAAGSGGVAGSLKIAQKIRKLKRKSKSKVQNLQNNNDAPDNSKRDLLESEEVSQFDKDGQNQNKINLNDPEKISEKEFKQNFQEIKQNKTNKTLDEDRLFDSVDNELVDNLKIEQNNISEKNQIQDEIQTLSLVSTASNMFIMPKKTYQIYSQSDVKTVKDTINIIQPVSGQSLAQQIQNNKENKKQFKISQIEQVLHDMIKQLIVLNENSKAHGCINPTNIFAYKKLMVGKQYYKSKIVGNNKKRGFISKIILFSKKKLAKIDIRANKQLKQIPLTPEEASQYLSPEEKQDFFKKENNYQPSKPKITSDIFSLGIILFEMMSLQDVQELNLDEASKNKNIKLFKENIEKLFSESQNQQKADQNLKLEEFSPKSPIGTLNNLSLKKKRKRKSDNNSNQFLLDLESQRTSVAVSPINKKSSNQISSQQLDFYKNYSKKQEKIQKYQDIIELMELMLEFRPDQRISLEEIKNKLKIN</sequence>
<gene>
    <name evidence="4" type="ORF">PPERSA_10037</name>
</gene>
<dbReference type="InterPro" id="IPR011009">
    <property type="entry name" value="Kinase-like_dom_sf"/>
</dbReference>
<dbReference type="Proteomes" id="UP000054937">
    <property type="component" value="Unassembled WGS sequence"/>
</dbReference>
<dbReference type="InterPro" id="IPR000719">
    <property type="entry name" value="Prot_kinase_dom"/>
</dbReference>
<evidence type="ECO:0000259" key="3">
    <source>
        <dbReference type="PROSITE" id="PS50011"/>
    </source>
</evidence>
<dbReference type="Gene3D" id="1.10.510.10">
    <property type="entry name" value="Transferase(Phosphotransferase) domain 1"/>
    <property type="match status" value="1"/>
</dbReference>
<name>A0A0V0QJP2_PSEPJ</name>
<feature type="domain" description="Protein kinase" evidence="3">
    <location>
        <begin position="498"/>
        <end position="906"/>
    </location>
</feature>
<evidence type="ECO:0000256" key="1">
    <source>
        <dbReference type="SAM" id="MobiDB-lite"/>
    </source>
</evidence>
<feature type="region of interest" description="Disordered" evidence="1">
    <location>
        <begin position="456"/>
        <end position="476"/>
    </location>
</feature>
<comment type="caution">
    <text evidence="4">The sequence shown here is derived from an EMBL/GenBank/DDBJ whole genome shotgun (WGS) entry which is preliminary data.</text>
</comment>
<dbReference type="GO" id="GO:0005524">
    <property type="term" value="F:ATP binding"/>
    <property type="evidence" value="ECO:0007669"/>
    <property type="project" value="InterPro"/>
</dbReference>
<dbReference type="AlphaFoldDB" id="A0A0V0QJP2"/>
<protein>
    <submittedName>
        <fullName evidence="4">Protein kinase-like domain</fullName>
    </submittedName>
</protein>
<feature type="chain" id="PRO_5006867461" evidence="2">
    <location>
        <begin position="20"/>
        <end position="906"/>
    </location>
</feature>
<organism evidence="4 5">
    <name type="scientific">Pseudocohnilembus persalinus</name>
    <name type="common">Ciliate</name>
    <dbReference type="NCBI Taxonomy" id="266149"/>
    <lineage>
        <taxon>Eukaryota</taxon>
        <taxon>Sar</taxon>
        <taxon>Alveolata</taxon>
        <taxon>Ciliophora</taxon>
        <taxon>Intramacronucleata</taxon>
        <taxon>Oligohymenophorea</taxon>
        <taxon>Scuticociliatia</taxon>
        <taxon>Philasterida</taxon>
        <taxon>Pseudocohnilembidae</taxon>
        <taxon>Pseudocohnilembus</taxon>
    </lineage>
</organism>
<accession>A0A0V0QJP2</accession>
<reference evidence="4 5" key="1">
    <citation type="journal article" date="2015" name="Sci. Rep.">
        <title>Genome of the facultative scuticociliatosis pathogen Pseudocohnilembus persalinus provides insight into its virulence through horizontal gene transfer.</title>
        <authorList>
            <person name="Xiong J."/>
            <person name="Wang G."/>
            <person name="Cheng J."/>
            <person name="Tian M."/>
            <person name="Pan X."/>
            <person name="Warren A."/>
            <person name="Jiang C."/>
            <person name="Yuan D."/>
            <person name="Miao W."/>
        </authorList>
    </citation>
    <scope>NUCLEOTIDE SEQUENCE [LARGE SCALE GENOMIC DNA]</scope>
    <source>
        <strain evidence="4">36N120E</strain>
    </source>
</reference>
<keyword evidence="4" id="KW-0418">Kinase</keyword>
<dbReference type="PROSITE" id="PS50011">
    <property type="entry name" value="PROTEIN_KINASE_DOM"/>
    <property type="match status" value="1"/>
</dbReference>
<keyword evidence="2" id="KW-0732">Signal</keyword>
<keyword evidence="4" id="KW-0808">Transferase</keyword>
<evidence type="ECO:0000313" key="5">
    <source>
        <dbReference type="Proteomes" id="UP000054937"/>
    </source>
</evidence>
<proteinExistence type="predicted"/>
<keyword evidence="5" id="KW-1185">Reference proteome</keyword>
<evidence type="ECO:0000256" key="2">
    <source>
        <dbReference type="SAM" id="SignalP"/>
    </source>
</evidence>
<dbReference type="EMBL" id="LDAU01000155">
    <property type="protein sequence ID" value="KRX02420.1"/>
    <property type="molecule type" value="Genomic_DNA"/>
</dbReference>
<evidence type="ECO:0000313" key="4">
    <source>
        <dbReference type="EMBL" id="KRX02420.1"/>
    </source>
</evidence>
<feature type="signal peptide" evidence="2">
    <location>
        <begin position="1"/>
        <end position="19"/>
    </location>
</feature>
<dbReference type="GO" id="GO:0004672">
    <property type="term" value="F:protein kinase activity"/>
    <property type="evidence" value="ECO:0007669"/>
    <property type="project" value="InterPro"/>
</dbReference>